<dbReference type="AlphaFoldDB" id="A0A366IER8"/>
<proteinExistence type="inferred from homology"/>
<protein>
    <recommendedName>
        <fullName evidence="3">Aminotransferase</fullName>
        <ecNumber evidence="3">2.6.1.-</ecNumber>
    </recommendedName>
</protein>
<dbReference type="OrthoDB" id="9813612at2"/>
<evidence type="ECO:0000256" key="2">
    <source>
        <dbReference type="ARBA" id="ARBA00022898"/>
    </source>
</evidence>
<feature type="domain" description="Aminotransferase class I/classII large" evidence="4">
    <location>
        <begin position="18"/>
        <end position="344"/>
    </location>
</feature>
<keyword evidence="6" id="KW-1185">Reference proteome</keyword>
<dbReference type="InterPro" id="IPR015421">
    <property type="entry name" value="PyrdxlP-dep_Trfase_major"/>
</dbReference>
<organism evidence="5 6">
    <name type="scientific">Alkalibaculum bacchi</name>
    <dbReference type="NCBI Taxonomy" id="645887"/>
    <lineage>
        <taxon>Bacteria</taxon>
        <taxon>Bacillati</taxon>
        <taxon>Bacillota</taxon>
        <taxon>Clostridia</taxon>
        <taxon>Eubacteriales</taxon>
        <taxon>Eubacteriaceae</taxon>
        <taxon>Alkalibaculum</taxon>
    </lineage>
</organism>
<dbReference type="GO" id="GO:0030170">
    <property type="term" value="F:pyridoxal phosphate binding"/>
    <property type="evidence" value="ECO:0007669"/>
    <property type="project" value="InterPro"/>
</dbReference>
<accession>A0A366IER8</accession>
<dbReference type="EMBL" id="QNRX01000003">
    <property type="protein sequence ID" value="RBP68408.1"/>
    <property type="molecule type" value="Genomic_DNA"/>
</dbReference>
<dbReference type="EC" id="2.6.1.-" evidence="3"/>
<dbReference type="InterPro" id="IPR015422">
    <property type="entry name" value="PyrdxlP-dep_Trfase_small"/>
</dbReference>
<dbReference type="Proteomes" id="UP000253490">
    <property type="component" value="Unassembled WGS sequence"/>
</dbReference>
<dbReference type="InterPro" id="IPR004838">
    <property type="entry name" value="NHTrfase_class1_PyrdxlP-BS"/>
</dbReference>
<evidence type="ECO:0000256" key="1">
    <source>
        <dbReference type="ARBA" id="ARBA00001933"/>
    </source>
</evidence>
<reference evidence="5 6" key="1">
    <citation type="submission" date="2018-06" db="EMBL/GenBank/DDBJ databases">
        <title>Genomic Encyclopedia of Type Strains, Phase IV (KMG-IV): sequencing the most valuable type-strain genomes for metagenomic binning, comparative biology and taxonomic classification.</title>
        <authorList>
            <person name="Goeker M."/>
        </authorList>
    </citation>
    <scope>NUCLEOTIDE SEQUENCE [LARGE SCALE GENOMIC DNA]</scope>
    <source>
        <strain evidence="5 6">DSM 22112</strain>
    </source>
</reference>
<dbReference type="Gene3D" id="3.40.640.10">
    <property type="entry name" value="Type I PLP-dependent aspartate aminotransferase-like (Major domain)"/>
    <property type="match status" value="1"/>
</dbReference>
<dbReference type="RefSeq" id="WP_113919834.1">
    <property type="nucleotide sequence ID" value="NZ_QNRX01000003.1"/>
</dbReference>
<comment type="similarity">
    <text evidence="3">Belongs to the class-I pyridoxal-phosphate-dependent aminotransferase family.</text>
</comment>
<dbReference type="PANTHER" id="PTHR42885">
    <property type="entry name" value="HISTIDINOL-PHOSPHATE AMINOTRANSFERASE-RELATED"/>
    <property type="match status" value="1"/>
</dbReference>
<keyword evidence="2" id="KW-0663">Pyridoxal phosphate</keyword>
<comment type="caution">
    <text evidence="5">The sequence shown here is derived from an EMBL/GenBank/DDBJ whole genome shotgun (WGS) entry which is preliminary data.</text>
</comment>
<name>A0A366IER8_9FIRM</name>
<keyword evidence="3" id="KW-0808">Transferase</keyword>
<evidence type="ECO:0000313" key="5">
    <source>
        <dbReference type="EMBL" id="RBP68408.1"/>
    </source>
</evidence>
<dbReference type="GO" id="GO:0008483">
    <property type="term" value="F:transaminase activity"/>
    <property type="evidence" value="ECO:0007669"/>
    <property type="project" value="UniProtKB-KW"/>
</dbReference>
<evidence type="ECO:0000313" key="6">
    <source>
        <dbReference type="Proteomes" id="UP000253490"/>
    </source>
</evidence>
<dbReference type="PANTHER" id="PTHR42885:SF1">
    <property type="entry name" value="THREONINE-PHOSPHATE DECARBOXYLASE"/>
    <property type="match status" value="1"/>
</dbReference>
<evidence type="ECO:0000259" key="4">
    <source>
        <dbReference type="Pfam" id="PF00155"/>
    </source>
</evidence>
<dbReference type="Gene3D" id="3.90.1150.10">
    <property type="entry name" value="Aspartate Aminotransferase, domain 1"/>
    <property type="match status" value="1"/>
</dbReference>
<comment type="cofactor">
    <cofactor evidence="1 3">
        <name>pyridoxal 5'-phosphate</name>
        <dbReference type="ChEBI" id="CHEBI:597326"/>
    </cofactor>
</comment>
<sequence>MTSYVHGGNVWREGNPEKWTDFSANLNPLGPPQIMIDKIKEKLDNIVYYPEVDMKTPTNNIAKYLDVPPQQVLPTNGGIGALSLIAEAIRPKKVVILQPGFVEYMRLANNVGAELIHLPLIKEGRVVYPKKEIKEVLDENTMLFICNPSNPIGSTMPNEIMLEILKSAEKCRAKVVVDEAFIEFAQEDSVKHLVKEYSSLIIAGSLTKIFAIPGIRLGYICANKDTIKSLKERQTPWSLSSFASDVTCVLEETKDYVEKTLTRNEVQREYLREELEKMGITVFPSKANFLLLNLQKKGITVDQLQDKLIKDYILIRNCSTYIYLDEYYTRIAVKSKEANEYLIQCLKKYLGE</sequence>
<dbReference type="SUPFAM" id="SSF53383">
    <property type="entry name" value="PLP-dependent transferases"/>
    <property type="match status" value="1"/>
</dbReference>
<dbReference type="Pfam" id="PF00155">
    <property type="entry name" value="Aminotran_1_2"/>
    <property type="match status" value="1"/>
</dbReference>
<dbReference type="InterPro" id="IPR015424">
    <property type="entry name" value="PyrdxlP-dep_Trfase"/>
</dbReference>
<gene>
    <name evidence="5" type="ORF">DES36_103171</name>
</gene>
<dbReference type="InterPro" id="IPR004839">
    <property type="entry name" value="Aminotransferase_I/II_large"/>
</dbReference>
<keyword evidence="3" id="KW-0032">Aminotransferase</keyword>
<dbReference type="CDD" id="cd00609">
    <property type="entry name" value="AAT_like"/>
    <property type="match status" value="1"/>
</dbReference>
<evidence type="ECO:0000256" key="3">
    <source>
        <dbReference type="RuleBase" id="RU000481"/>
    </source>
</evidence>
<dbReference type="PROSITE" id="PS00105">
    <property type="entry name" value="AA_TRANSFER_CLASS_1"/>
    <property type="match status" value="1"/>
</dbReference>